<evidence type="ECO:0000259" key="6">
    <source>
        <dbReference type="PROSITE" id="PS50977"/>
    </source>
</evidence>
<dbReference type="InterPro" id="IPR001647">
    <property type="entry name" value="HTH_TetR"/>
</dbReference>
<dbReference type="PROSITE" id="PS50977">
    <property type="entry name" value="HTH_TETR_2"/>
    <property type="match status" value="1"/>
</dbReference>
<dbReference type="GO" id="GO:0000976">
    <property type="term" value="F:transcription cis-regulatory region binding"/>
    <property type="evidence" value="ECO:0007669"/>
    <property type="project" value="TreeGrafter"/>
</dbReference>
<evidence type="ECO:0000313" key="8">
    <source>
        <dbReference type="Proteomes" id="UP000571817"/>
    </source>
</evidence>
<dbReference type="InterPro" id="IPR036271">
    <property type="entry name" value="Tet_transcr_reg_TetR-rel_C_sf"/>
</dbReference>
<evidence type="ECO:0000256" key="4">
    <source>
        <dbReference type="PROSITE-ProRule" id="PRU00335"/>
    </source>
</evidence>
<protein>
    <submittedName>
        <fullName evidence="7">AcrR family transcriptional regulator</fullName>
    </submittedName>
</protein>
<evidence type="ECO:0000256" key="5">
    <source>
        <dbReference type="SAM" id="MobiDB-lite"/>
    </source>
</evidence>
<keyword evidence="3" id="KW-0804">Transcription</keyword>
<accession>A0A853DJK2</accession>
<dbReference type="InterPro" id="IPR025996">
    <property type="entry name" value="MT1864/Rv1816-like_C"/>
</dbReference>
<evidence type="ECO:0000313" key="7">
    <source>
        <dbReference type="EMBL" id="NYJ74941.1"/>
    </source>
</evidence>
<evidence type="ECO:0000256" key="1">
    <source>
        <dbReference type="ARBA" id="ARBA00023015"/>
    </source>
</evidence>
<keyword evidence="8" id="KW-1185">Reference proteome</keyword>
<dbReference type="InterPro" id="IPR050109">
    <property type="entry name" value="HTH-type_TetR-like_transc_reg"/>
</dbReference>
<keyword evidence="2 4" id="KW-0238">DNA-binding</keyword>
<dbReference type="Gene3D" id="1.10.10.60">
    <property type="entry name" value="Homeodomain-like"/>
    <property type="match status" value="1"/>
</dbReference>
<feature type="DNA-binding region" description="H-T-H motif" evidence="4">
    <location>
        <begin position="37"/>
        <end position="56"/>
    </location>
</feature>
<dbReference type="SUPFAM" id="SSF46689">
    <property type="entry name" value="Homeodomain-like"/>
    <property type="match status" value="1"/>
</dbReference>
<dbReference type="Proteomes" id="UP000571817">
    <property type="component" value="Unassembled WGS sequence"/>
</dbReference>
<dbReference type="InterPro" id="IPR009057">
    <property type="entry name" value="Homeodomain-like_sf"/>
</dbReference>
<dbReference type="Pfam" id="PF00440">
    <property type="entry name" value="TetR_N"/>
    <property type="match status" value="1"/>
</dbReference>
<dbReference type="PANTHER" id="PTHR30055:SF151">
    <property type="entry name" value="TRANSCRIPTIONAL REGULATORY PROTEIN"/>
    <property type="match status" value="1"/>
</dbReference>
<dbReference type="AlphaFoldDB" id="A0A853DJK2"/>
<gene>
    <name evidence="7" type="ORF">HNR15_001904</name>
</gene>
<dbReference type="PRINTS" id="PR00455">
    <property type="entry name" value="HTHTETR"/>
</dbReference>
<dbReference type="Pfam" id="PF13305">
    <property type="entry name" value="TetR_C_33"/>
    <property type="match status" value="1"/>
</dbReference>
<proteinExistence type="predicted"/>
<feature type="region of interest" description="Disordered" evidence="5">
    <location>
        <begin position="178"/>
        <end position="212"/>
    </location>
</feature>
<reference evidence="7 8" key="1">
    <citation type="submission" date="2020-07" db="EMBL/GenBank/DDBJ databases">
        <title>Sequencing the genomes of 1000 actinobacteria strains.</title>
        <authorList>
            <person name="Klenk H.-P."/>
        </authorList>
    </citation>
    <scope>NUCLEOTIDE SEQUENCE [LARGE SCALE GENOMIC DNA]</scope>
    <source>
        <strain evidence="7 8">DSM 29531</strain>
    </source>
</reference>
<evidence type="ECO:0000256" key="2">
    <source>
        <dbReference type="ARBA" id="ARBA00023125"/>
    </source>
</evidence>
<comment type="caution">
    <text evidence="7">The sequence shown here is derived from an EMBL/GenBank/DDBJ whole genome shotgun (WGS) entry which is preliminary data.</text>
</comment>
<organism evidence="7 8">
    <name type="scientific">Allobranchiibius huperziae</name>
    <dbReference type="NCBI Taxonomy" id="1874116"/>
    <lineage>
        <taxon>Bacteria</taxon>
        <taxon>Bacillati</taxon>
        <taxon>Actinomycetota</taxon>
        <taxon>Actinomycetes</taxon>
        <taxon>Micrococcales</taxon>
        <taxon>Dermacoccaceae</taxon>
        <taxon>Allobranchiibius</taxon>
    </lineage>
</organism>
<feature type="domain" description="HTH tetR-type" evidence="6">
    <location>
        <begin position="14"/>
        <end position="74"/>
    </location>
</feature>
<dbReference type="GO" id="GO:0003700">
    <property type="term" value="F:DNA-binding transcription factor activity"/>
    <property type="evidence" value="ECO:0007669"/>
    <property type="project" value="TreeGrafter"/>
</dbReference>
<evidence type="ECO:0000256" key="3">
    <source>
        <dbReference type="ARBA" id="ARBA00023163"/>
    </source>
</evidence>
<dbReference type="PANTHER" id="PTHR30055">
    <property type="entry name" value="HTH-TYPE TRANSCRIPTIONAL REGULATOR RUTR"/>
    <property type="match status" value="1"/>
</dbReference>
<sequence length="273" mass="30214">MRELEAQRAESRRRLSLDQIVSATVDLIDEQGIAAASMRTVARQLGVQVMALYRYVANREDLFDAVVDHIVGELDDDPTIQQDVGDDGWQSYLTDLAWGVRRYARAHPHAFPLVATRPPSAPWINPPLRSLRWIETMLANLSQAGFNDEQVLFTYRSFNSFLLGHLLLETSAMVIDDPKPGDGSFQAGDDTGAHDPVDPADPVPGSISPTRTTAKRKALANAETTSELLGVKPSDYPVIHRLRAGLTEDHFEQEFGAGLDILFGRIANKMDHV</sequence>
<dbReference type="SUPFAM" id="SSF48498">
    <property type="entry name" value="Tetracyclin repressor-like, C-terminal domain"/>
    <property type="match status" value="1"/>
</dbReference>
<dbReference type="EMBL" id="JACCFW010000001">
    <property type="protein sequence ID" value="NYJ74941.1"/>
    <property type="molecule type" value="Genomic_DNA"/>
</dbReference>
<name>A0A853DJK2_9MICO</name>
<dbReference type="RefSeq" id="WP_179481220.1">
    <property type="nucleotide sequence ID" value="NZ_JACCFW010000001.1"/>
</dbReference>
<dbReference type="Gene3D" id="1.10.357.10">
    <property type="entry name" value="Tetracycline Repressor, domain 2"/>
    <property type="match status" value="1"/>
</dbReference>
<keyword evidence="1" id="KW-0805">Transcription regulation</keyword>